<dbReference type="AlphaFoldDB" id="A0A835CZ44"/>
<evidence type="ECO:0000256" key="2">
    <source>
        <dbReference type="SAM" id="MobiDB-lite"/>
    </source>
</evidence>
<sequence length="604" mass="66558">MQELGFQEQKSSRSGFGARDDSPDSVFFTHESNFTLISSDSGGLDPCSFSSIFHDHEALVSESSKHLAGRDLHECSSGPDSDPNRSTVQKNSRPIRKGEKVKDQEVETEDENQILDPAKNYFFESLGECHQRFRSEALPAVKKPDRRRPVSVDLNNPGSNATSSSPQFGGMKRSSVPSRRSGTFPSPGAPNYRQGSVGIQKGWSSERVPLPPNGSRRHVSAAFLPFNYGRTLPSKWEDAEKWILSPVSGDGISRPSFPPPPRRPKSKSGPLGPAGIAYYSSYSPVMPMFEGRSVGNFMVGSPFSTGVMVADGLSVHCGSGVGGSYSVQTEACMARSASVHGCSDLLCQSSLSDSQDEKLDSTNNAATMISRVVSRRDMATQMSPEGSTHSSPKERPSLSPSPLPSLLPIVELQSGYSTKVEVRDVQVDERVTVTRWSKKHRAHVTEKSSENIEDWRKKVVEGGSPWEVADTAKCSSKFKREEAKITAWENLQKAKAEAAIRKLEMKLEKKRSSSMDKIMNKLRLAQRKARDMRSSVSASQPHQPETPGREKNCKYKKTMKGMAHDKATTLTVKIVLEKLQSGLFLLDDELLNTASEKLWMEHDK</sequence>
<organism evidence="4 5">
    <name type="scientific">Tetracentron sinense</name>
    <name type="common">Spur-leaf</name>
    <dbReference type="NCBI Taxonomy" id="13715"/>
    <lineage>
        <taxon>Eukaryota</taxon>
        <taxon>Viridiplantae</taxon>
        <taxon>Streptophyta</taxon>
        <taxon>Embryophyta</taxon>
        <taxon>Tracheophyta</taxon>
        <taxon>Spermatophyta</taxon>
        <taxon>Magnoliopsida</taxon>
        <taxon>Trochodendrales</taxon>
        <taxon>Trochodendraceae</taxon>
        <taxon>Tetracentron</taxon>
    </lineage>
</organism>
<feature type="region of interest" description="Disordered" evidence="2">
    <location>
        <begin position="249"/>
        <end position="270"/>
    </location>
</feature>
<feature type="region of interest" description="Disordered" evidence="2">
    <location>
        <begin position="373"/>
        <end position="404"/>
    </location>
</feature>
<name>A0A835CZ44_TETSI</name>
<feature type="domain" description="Remorin C-terminal" evidence="3">
    <location>
        <begin position="465"/>
        <end position="544"/>
    </location>
</feature>
<evidence type="ECO:0000313" key="5">
    <source>
        <dbReference type="Proteomes" id="UP000655225"/>
    </source>
</evidence>
<accession>A0A835CZ44</accession>
<feature type="compositionally biased region" description="Polar residues" evidence="2">
    <location>
        <begin position="534"/>
        <end position="543"/>
    </location>
</feature>
<feature type="region of interest" description="Disordered" evidence="2">
    <location>
        <begin position="528"/>
        <end position="552"/>
    </location>
</feature>
<feature type="region of interest" description="Disordered" evidence="2">
    <location>
        <begin position="63"/>
        <end position="114"/>
    </location>
</feature>
<dbReference type="InterPro" id="IPR005516">
    <property type="entry name" value="Remorin_C"/>
</dbReference>
<dbReference type="EMBL" id="JABCRI010000024">
    <property type="protein sequence ID" value="KAF8377547.1"/>
    <property type="molecule type" value="Genomic_DNA"/>
</dbReference>
<gene>
    <name evidence="4" type="ORF">HHK36_030929</name>
</gene>
<dbReference type="PANTHER" id="PTHR31471:SF13">
    <property type="entry name" value="REMORIN FAMILY PROTEIN"/>
    <property type="match status" value="1"/>
</dbReference>
<feature type="compositionally biased region" description="Polar residues" evidence="2">
    <location>
        <begin position="153"/>
        <end position="167"/>
    </location>
</feature>
<feature type="compositionally biased region" description="Polar residues" evidence="2">
    <location>
        <begin position="175"/>
        <end position="184"/>
    </location>
</feature>
<evidence type="ECO:0000313" key="4">
    <source>
        <dbReference type="EMBL" id="KAF8377547.1"/>
    </source>
</evidence>
<feature type="region of interest" description="Disordered" evidence="2">
    <location>
        <begin position="1"/>
        <end position="22"/>
    </location>
</feature>
<protein>
    <recommendedName>
        <fullName evidence="3">Remorin C-terminal domain-containing protein</fullName>
    </recommendedName>
</protein>
<feature type="compositionally biased region" description="Basic and acidic residues" evidence="2">
    <location>
        <begin position="96"/>
        <end position="105"/>
    </location>
</feature>
<dbReference type="PANTHER" id="PTHR31471">
    <property type="entry name" value="OS02G0116800 PROTEIN"/>
    <property type="match status" value="1"/>
</dbReference>
<keyword evidence="5" id="KW-1185">Reference proteome</keyword>
<dbReference type="OrthoDB" id="648416at2759"/>
<proteinExistence type="inferred from homology"/>
<comment type="caution">
    <text evidence="4">The sequence shown here is derived from an EMBL/GenBank/DDBJ whole genome shotgun (WGS) entry which is preliminary data.</text>
</comment>
<dbReference type="OMA" id="SENIEDW"/>
<dbReference type="Pfam" id="PF03763">
    <property type="entry name" value="Remorin_C"/>
    <property type="match status" value="1"/>
</dbReference>
<dbReference type="Proteomes" id="UP000655225">
    <property type="component" value="Unassembled WGS sequence"/>
</dbReference>
<feature type="region of interest" description="Disordered" evidence="2">
    <location>
        <begin position="136"/>
        <end position="197"/>
    </location>
</feature>
<reference evidence="4 5" key="1">
    <citation type="submission" date="2020-04" db="EMBL/GenBank/DDBJ databases">
        <title>Plant Genome Project.</title>
        <authorList>
            <person name="Zhang R.-G."/>
        </authorList>
    </citation>
    <scope>NUCLEOTIDE SEQUENCE [LARGE SCALE GENOMIC DNA]</scope>
    <source>
        <strain evidence="4">YNK0</strain>
        <tissue evidence="4">Leaf</tissue>
    </source>
</reference>
<feature type="compositionally biased region" description="Polar residues" evidence="2">
    <location>
        <begin position="380"/>
        <end position="390"/>
    </location>
</feature>
<comment type="similarity">
    <text evidence="1">Belongs to the remorin family.</text>
</comment>
<evidence type="ECO:0000256" key="1">
    <source>
        <dbReference type="ARBA" id="ARBA00005711"/>
    </source>
</evidence>
<evidence type="ECO:0000259" key="3">
    <source>
        <dbReference type="Pfam" id="PF03763"/>
    </source>
</evidence>
<feature type="compositionally biased region" description="Basic and acidic residues" evidence="2">
    <location>
        <begin position="63"/>
        <end position="74"/>
    </location>
</feature>